<sequence>MNYLIGVDVGTTATKAVLYDEHATVLGHFSKQYALYPNSQGMAEQDPATIVDAVETTIHDAAAQADLEHGKLLAVAFSSANQSVIMLDKNYRPLSRFITWADTRASKVARQLKHLPLGKILYQRTGTPIHPMSPLTKIMWLHRAQPAKVAQTSYYGDLKAYLFHQFFDVFKLDVSVASCTGMMNIRTQDWDERALKLAKIERHQLPEIVSTTTRETGLLKVAQEKMGIPADTPFVYGAFDGALSNLGVGAIQSHEVAITIGTSAGVRVVTDHPVIDPHQRLFCYAVDHERWVVGGPLNNGGDVFQWAVENLVDVNAAETEPVDPYAFANHAIAGVPAGAHGLIFHPFLGGERAPLWNANARGSFFGLSELHTRADMLRAVMEGICMNIATVFDAVSDVAGKPLSVTATGGFARSMVWRQMLADVLDCRVDIPESFESGCLGAITMAMESLGMIHQLNEVTDFIGDVQSYLPDADAVATYQKCLPIFKQVEKLLAPAYDEIAQLQEEE</sequence>
<name>A0ABT7V025_9LACO</name>
<keyword evidence="8" id="KW-1185">Reference proteome</keyword>
<dbReference type="CDD" id="cd07770">
    <property type="entry name" value="ASKHA_NBD_FGGY_GntK"/>
    <property type="match status" value="1"/>
</dbReference>
<evidence type="ECO:0000256" key="4">
    <source>
        <dbReference type="RuleBase" id="RU003733"/>
    </source>
</evidence>
<dbReference type="Pfam" id="PF02782">
    <property type="entry name" value="FGGY_C"/>
    <property type="match status" value="1"/>
</dbReference>
<accession>A0ABT7V025</accession>
<dbReference type="PANTHER" id="PTHR43095:SF2">
    <property type="entry name" value="GLUCONOKINASE"/>
    <property type="match status" value="1"/>
</dbReference>
<dbReference type="RefSeq" id="WP_289586523.1">
    <property type="nucleotide sequence ID" value="NZ_JAUDDW010000039.1"/>
</dbReference>
<organism evidence="7 8">
    <name type="scientific">Limosilactobacillus pontis</name>
    <dbReference type="NCBI Taxonomy" id="35787"/>
    <lineage>
        <taxon>Bacteria</taxon>
        <taxon>Bacillati</taxon>
        <taxon>Bacillota</taxon>
        <taxon>Bacilli</taxon>
        <taxon>Lactobacillales</taxon>
        <taxon>Lactobacillaceae</taxon>
        <taxon>Limosilactobacillus</taxon>
    </lineage>
</organism>
<gene>
    <name evidence="7" type="ORF">QUW44_08320</name>
</gene>
<dbReference type="SUPFAM" id="SSF53067">
    <property type="entry name" value="Actin-like ATPase domain"/>
    <property type="match status" value="2"/>
</dbReference>
<dbReference type="InterPro" id="IPR018485">
    <property type="entry name" value="FGGY_C"/>
</dbReference>
<evidence type="ECO:0000256" key="3">
    <source>
        <dbReference type="ARBA" id="ARBA00022777"/>
    </source>
</evidence>
<protein>
    <submittedName>
        <fullName evidence="7">Gluconokinase</fullName>
        <ecNumber evidence="7">2.7.1.12</ecNumber>
    </submittedName>
</protein>
<keyword evidence="3 4" id="KW-0418">Kinase</keyword>
<evidence type="ECO:0000313" key="8">
    <source>
        <dbReference type="Proteomes" id="UP001529343"/>
    </source>
</evidence>
<comment type="similarity">
    <text evidence="1 4">Belongs to the FGGY kinase family.</text>
</comment>
<evidence type="ECO:0000313" key="7">
    <source>
        <dbReference type="EMBL" id="MDM8267142.1"/>
    </source>
</evidence>
<dbReference type="PROSITE" id="PS00445">
    <property type="entry name" value="FGGY_KINASES_2"/>
    <property type="match status" value="1"/>
</dbReference>
<dbReference type="EMBL" id="JAUDDW010000039">
    <property type="protein sequence ID" value="MDM8267142.1"/>
    <property type="molecule type" value="Genomic_DNA"/>
</dbReference>
<dbReference type="InterPro" id="IPR043129">
    <property type="entry name" value="ATPase_NBD"/>
</dbReference>
<evidence type="ECO:0000259" key="6">
    <source>
        <dbReference type="Pfam" id="PF02782"/>
    </source>
</evidence>
<dbReference type="PANTHER" id="PTHR43095">
    <property type="entry name" value="SUGAR KINASE"/>
    <property type="match status" value="1"/>
</dbReference>
<proteinExistence type="inferred from homology"/>
<dbReference type="InterPro" id="IPR000577">
    <property type="entry name" value="Carb_kinase_FGGY"/>
</dbReference>
<feature type="domain" description="Carbohydrate kinase FGGY N-terminal" evidence="5">
    <location>
        <begin position="3"/>
        <end position="247"/>
    </location>
</feature>
<dbReference type="Gene3D" id="3.30.420.40">
    <property type="match status" value="2"/>
</dbReference>
<dbReference type="Proteomes" id="UP001529343">
    <property type="component" value="Unassembled WGS sequence"/>
</dbReference>
<comment type="caution">
    <text evidence="7">The sequence shown here is derived from an EMBL/GenBank/DDBJ whole genome shotgun (WGS) entry which is preliminary data.</text>
</comment>
<dbReference type="InterPro" id="IPR018484">
    <property type="entry name" value="FGGY_N"/>
</dbReference>
<keyword evidence="2 4" id="KW-0808">Transferase</keyword>
<dbReference type="GO" id="GO:0046316">
    <property type="term" value="F:gluconokinase activity"/>
    <property type="evidence" value="ECO:0007669"/>
    <property type="project" value="UniProtKB-EC"/>
</dbReference>
<reference evidence="8" key="1">
    <citation type="submission" date="2023-06" db="EMBL/GenBank/DDBJ databases">
        <title>Identification and characterization of horizontal gene transfer across gut microbiota members of farm animals based on homology search.</title>
        <authorList>
            <person name="Zeman M."/>
            <person name="Kubasova T."/>
            <person name="Jahodarova E."/>
            <person name="Nykrynova M."/>
            <person name="Rychlik I."/>
        </authorList>
    </citation>
    <scope>NUCLEOTIDE SEQUENCE [LARGE SCALE GENOMIC DNA]</scope>
    <source>
        <strain evidence="8">161_Gplus</strain>
    </source>
</reference>
<dbReference type="EC" id="2.7.1.12" evidence="7"/>
<dbReference type="Pfam" id="PF00370">
    <property type="entry name" value="FGGY_N"/>
    <property type="match status" value="1"/>
</dbReference>
<dbReference type="InterPro" id="IPR018483">
    <property type="entry name" value="Carb_kinase_FGGY_CS"/>
</dbReference>
<evidence type="ECO:0000259" key="5">
    <source>
        <dbReference type="Pfam" id="PF00370"/>
    </source>
</evidence>
<evidence type="ECO:0000256" key="1">
    <source>
        <dbReference type="ARBA" id="ARBA00009156"/>
    </source>
</evidence>
<feature type="domain" description="Carbohydrate kinase FGGY C-terminal" evidence="6">
    <location>
        <begin position="257"/>
        <end position="447"/>
    </location>
</feature>
<dbReference type="InterPro" id="IPR050406">
    <property type="entry name" value="FGGY_Carb_Kinase"/>
</dbReference>
<evidence type="ECO:0000256" key="2">
    <source>
        <dbReference type="ARBA" id="ARBA00022679"/>
    </source>
</evidence>
<dbReference type="PIRSF" id="PIRSF000538">
    <property type="entry name" value="GlpK"/>
    <property type="match status" value="1"/>
</dbReference>